<protein>
    <submittedName>
        <fullName evidence="2">Uncharacterized protein</fullName>
    </submittedName>
</protein>
<organism evidence="2 3">
    <name type="scientific">Solanum tuberosum</name>
    <name type="common">Potato</name>
    <dbReference type="NCBI Taxonomy" id="4113"/>
    <lineage>
        <taxon>Eukaryota</taxon>
        <taxon>Viridiplantae</taxon>
        <taxon>Streptophyta</taxon>
        <taxon>Embryophyta</taxon>
        <taxon>Tracheophyta</taxon>
        <taxon>Spermatophyta</taxon>
        <taxon>Magnoliopsida</taxon>
        <taxon>eudicotyledons</taxon>
        <taxon>Gunneridae</taxon>
        <taxon>Pentapetalae</taxon>
        <taxon>asterids</taxon>
        <taxon>lamiids</taxon>
        <taxon>Solanales</taxon>
        <taxon>Solanaceae</taxon>
        <taxon>Solanoideae</taxon>
        <taxon>Solaneae</taxon>
        <taxon>Solanum</taxon>
    </lineage>
</organism>
<dbReference type="Proteomes" id="UP000011115">
    <property type="component" value="Unassembled WGS sequence"/>
</dbReference>
<evidence type="ECO:0000313" key="2">
    <source>
        <dbReference type="EnsemblPlants" id="PGSC0003DMT400091252"/>
    </source>
</evidence>
<feature type="chain" id="PRO_5012294140" evidence="1">
    <location>
        <begin position="16"/>
        <end position="144"/>
    </location>
</feature>
<reference evidence="2" key="2">
    <citation type="submission" date="2015-06" db="UniProtKB">
        <authorList>
            <consortium name="EnsemblPlants"/>
        </authorList>
    </citation>
    <scope>IDENTIFICATION</scope>
    <source>
        <strain evidence="2">DM1-3 516 R44</strain>
    </source>
</reference>
<dbReference type="PaxDb" id="4113-PGSC0003DMT400091252"/>
<name>M1DM67_SOLTU</name>
<dbReference type="HOGENOM" id="CLU_1799862_0_0_1"/>
<feature type="signal peptide" evidence="1">
    <location>
        <begin position="1"/>
        <end position="15"/>
    </location>
</feature>
<evidence type="ECO:0000313" key="3">
    <source>
        <dbReference type="Proteomes" id="UP000011115"/>
    </source>
</evidence>
<accession>M1DM67</accession>
<dbReference type="InParanoid" id="M1DM67"/>
<dbReference type="AlphaFoldDB" id="M1DM67"/>
<proteinExistence type="predicted"/>
<keyword evidence="1" id="KW-0732">Signal</keyword>
<reference evidence="3" key="1">
    <citation type="journal article" date="2011" name="Nature">
        <title>Genome sequence and analysis of the tuber crop potato.</title>
        <authorList>
            <consortium name="The Potato Genome Sequencing Consortium"/>
        </authorList>
    </citation>
    <scope>NUCLEOTIDE SEQUENCE [LARGE SCALE GENOMIC DNA]</scope>
    <source>
        <strain evidence="3">cv. DM1-3 516 R44</strain>
    </source>
</reference>
<dbReference type="Gramene" id="PGSC0003DMT400091252">
    <property type="protein sequence ID" value="PGSC0003DMT400091252"/>
    <property type="gene ID" value="PGSC0003DMG400040823"/>
</dbReference>
<sequence length="144" mass="16477">MILVVVAATWHHVKALLIEGGGRNTVSRGIQFRQGGCGSVAPCVATLLQKLSHDDANNLCSFDSMKSYRKLINESEERRRRIIYVMSRLIDRKMKHFQDVNMFFLPTQNLSNELNAKVAAFDAQQFNYEFCDTEKGTHKVKLRI</sequence>
<dbReference type="EnsemblPlants" id="PGSC0003DMT400091252">
    <property type="protein sequence ID" value="PGSC0003DMT400091252"/>
    <property type="gene ID" value="PGSC0003DMG400040823"/>
</dbReference>
<evidence type="ECO:0000256" key="1">
    <source>
        <dbReference type="SAM" id="SignalP"/>
    </source>
</evidence>
<keyword evidence="3" id="KW-1185">Reference proteome</keyword>